<dbReference type="EMBL" id="JBEPLN010000049">
    <property type="protein sequence ID" value="MET3635175.1"/>
    <property type="molecule type" value="Genomic_DNA"/>
</dbReference>
<evidence type="ECO:0000256" key="7">
    <source>
        <dbReference type="ARBA" id="ARBA00023012"/>
    </source>
</evidence>
<comment type="subcellular location">
    <subcellularLocation>
        <location evidence="2">Membrane</location>
    </subcellularLocation>
</comment>
<evidence type="ECO:0000256" key="6">
    <source>
        <dbReference type="ARBA" id="ARBA00022777"/>
    </source>
</evidence>
<evidence type="ECO:0000256" key="8">
    <source>
        <dbReference type="SAM" id="Phobius"/>
    </source>
</evidence>
<dbReference type="PANTHER" id="PTHR45453">
    <property type="entry name" value="PHOSPHATE REGULON SENSOR PROTEIN PHOR"/>
    <property type="match status" value="1"/>
</dbReference>
<dbReference type="Gene3D" id="3.30.565.10">
    <property type="entry name" value="Histidine kinase-like ATPase, C-terminal domain"/>
    <property type="match status" value="1"/>
</dbReference>
<dbReference type="InterPro" id="IPR050351">
    <property type="entry name" value="BphY/WalK/GraS-like"/>
</dbReference>
<dbReference type="PRINTS" id="PR00344">
    <property type="entry name" value="BCTRLSENSOR"/>
</dbReference>
<evidence type="ECO:0000256" key="5">
    <source>
        <dbReference type="ARBA" id="ARBA00022679"/>
    </source>
</evidence>
<protein>
    <recommendedName>
        <fullName evidence="3">histidine kinase</fullName>
        <ecNumber evidence="3">2.7.13.3</ecNumber>
    </recommendedName>
</protein>
<evidence type="ECO:0000259" key="9">
    <source>
        <dbReference type="PROSITE" id="PS50109"/>
    </source>
</evidence>
<dbReference type="Gene3D" id="1.10.287.130">
    <property type="match status" value="1"/>
</dbReference>
<dbReference type="Pfam" id="PF00512">
    <property type="entry name" value="HisKA"/>
    <property type="match status" value="1"/>
</dbReference>
<dbReference type="InterPro" id="IPR036097">
    <property type="entry name" value="HisK_dim/P_sf"/>
</dbReference>
<reference evidence="10 11" key="1">
    <citation type="submission" date="2024-06" db="EMBL/GenBank/DDBJ databases">
        <title>Genomic Encyclopedia of Type Strains, Phase IV (KMG-IV): sequencing the most valuable type-strain genomes for metagenomic binning, comparative biology and taxonomic classification.</title>
        <authorList>
            <person name="Goeker M."/>
        </authorList>
    </citation>
    <scope>NUCLEOTIDE SEQUENCE [LARGE SCALE GENOMIC DNA]</scope>
    <source>
        <strain evidence="10 11">DSM 28302</strain>
    </source>
</reference>
<dbReference type="SMART" id="SM00388">
    <property type="entry name" value="HisKA"/>
    <property type="match status" value="1"/>
</dbReference>
<evidence type="ECO:0000256" key="2">
    <source>
        <dbReference type="ARBA" id="ARBA00004370"/>
    </source>
</evidence>
<keyword evidence="6 10" id="KW-0418">Kinase</keyword>
<keyword evidence="8" id="KW-1133">Transmembrane helix</keyword>
<accession>A0ABV2JHE1</accession>
<dbReference type="EC" id="2.7.13.3" evidence="3"/>
<keyword evidence="5 10" id="KW-0808">Transferase</keyword>
<dbReference type="Pfam" id="PF02518">
    <property type="entry name" value="HATPase_c"/>
    <property type="match status" value="1"/>
</dbReference>
<dbReference type="GO" id="GO:0004673">
    <property type="term" value="F:protein histidine kinase activity"/>
    <property type="evidence" value="ECO:0007669"/>
    <property type="project" value="UniProtKB-EC"/>
</dbReference>
<evidence type="ECO:0000313" key="11">
    <source>
        <dbReference type="Proteomes" id="UP001549037"/>
    </source>
</evidence>
<dbReference type="InterPro" id="IPR004358">
    <property type="entry name" value="Sig_transdc_His_kin-like_C"/>
</dbReference>
<evidence type="ECO:0000256" key="1">
    <source>
        <dbReference type="ARBA" id="ARBA00000085"/>
    </source>
</evidence>
<dbReference type="PROSITE" id="PS50109">
    <property type="entry name" value="HIS_KIN"/>
    <property type="match status" value="1"/>
</dbReference>
<dbReference type="SUPFAM" id="SSF55874">
    <property type="entry name" value="ATPase domain of HSP90 chaperone/DNA topoisomerase II/histidine kinase"/>
    <property type="match status" value="1"/>
</dbReference>
<evidence type="ECO:0000256" key="3">
    <source>
        <dbReference type="ARBA" id="ARBA00012438"/>
    </source>
</evidence>
<feature type="domain" description="Histidine kinase" evidence="9">
    <location>
        <begin position="227"/>
        <end position="438"/>
    </location>
</feature>
<keyword evidence="7" id="KW-0902">Two-component regulatory system</keyword>
<dbReference type="PANTHER" id="PTHR45453:SF1">
    <property type="entry name" value="PHOSPHATE REGULON SENSOR PROTEIN PHOR"/>
    <property type="match status" value="1"/>
</dbReference>
<organism evidence="10 11">
    <name type="scientific">Streptococcus porcorum</name>
    <dbReference type="NCBI Taxonomy" id="701526"/>
    <lineage>
        <taxon>Bacteria</taxon>
        <taxon>Bacillati</taxon>
        <taxon>Bacillota</taxon>
        <taxon>Bacilli</taxon>
        <taxon>Lactobacillales</taxon>
        <taxon>Streptococcaceae</taxon>
        <taxon>Streptococcus</taxon>
    </lineage>
</organism>
<dbReference type="InterPro" id="IPR036890">
    <property type="entry name" value="HATPase_C_sf"/>
</dbReference>
<evidence type="ECO:0000313" key="10">
    <source>
        <dbReference type="EMBL" id="MET3635175.1"/>
    </source>
</evidence>
<feature type="transmembrane region" description="Helical" evidence="8">
    <location>
        <begin position="187"/>
        <end position="207"/>
    </location>
</feature>
<gene>
    <name evidence="10" type="ORF">ABID28_001837</name>
</gene>
<keyword evidence="11" id="KW-1185">Reference proteome</keyword>
<dbReference type="RefSeq" id="WP_354369877.1">
    <property type="nucleotide sequence ID" value="NZ_JBEPLN010000049.1"/>
</dbReference>
<evidence type="ECO:0000256" key="4">
    <source>
        <dbReference type="ARBA" id="ARBA00022553"/>
    </source>
</evidence>
<dbReference type="InterPro" id="IPR005467">
    <property type="entry name" value="His_kinase_dom"/>
</dbReference>
<comment type="catalytic activity">
    <reaction evidence="1">
        <text>ATP + protein L-histidine = ADP + protein N-phospho-L-histidine.</text>
        <dbReference type="EC" id="2.7.13.3"/>
    </reaction>
</comment>
<proteinExistence type="predicted"/>
<name>A0ABV2JHE1_9STRE</name>
<dbReference type="InterPro" id="IPR003661">
    <property type="entry name" value="HisK_dim/P_dom"/>
</dbReference>
<dbReference type="InterPro" id="IPR003594">
    <property type="entry name" value="HATPase_dom"/>
</dbReference>
<comment type="caution">
    <text evidence="10">The sequence shown here is derived from an EMBL/GenBank/DDBJ whole genome shotgun (WGS) entry which is preliminary data.</text>
</comment>
<keyword evidence="4" id="KW-0597">Phosphoprotein</keyword>
<dbReference type="CDD" id="cd00075">
    <property type="entry name" value="HATPase"/>
    <property type="match status" value="1"/>
</dbReference>
<keyword evidence="8" id="KW-0472">Membrane</keyword>
<dbReference type="SUPFAM" id="SSF47384">
    <property type="entry name" value="Homodimeric domain of signal transducing histidine kinase"/>
    <property type="match status" value="1"/>
</dbReference>
<sequence length="438" mass="49877">MLSKLRKKSKTENFSFFLQFFTVFTGIFIVMTVIILQVMRVGLYSSVDNKLIRTAREIDQYVTWVMEMPGNPGGEDTQATDDNSDHPMIEAVPTEKLAANTTFILYDKDGNILNNIASLSTLSNLKLKTKNLNSVYSDSPKNDLGYSESFHLVTVKVESSTYTELKYATVAVNVTQIEESTARYSTIIVSVMIIFWFLSVAASVYLARWSMRPILANYEKQKSFVENASHELRTPLAVLQNRLESLFRQPNATVLEQSENIAASLDEVRNMRILTTNLLNLARRDDGIKPELTEVQPSFFDDVFENYTLIAEENDKIFTYQNQVTRSFKTDKTLLKQLMTILFDNAIKYTEDSGIIDFKVRSTDKNIYLTISDNGFGISDEDKKQIFDRFYRVDKARTRQKGGFGLGLSLAKQIVDSLKGSIHVKDNRPKGTIFEVKL</sequence>
<dbReference type="CDD" id="cd00082">
    <property type="entry name" value="HisKA"/>
    <property type="match status" value="1"/>
</dbReference>
<feature type="transmembrane region" description="Helical" evidence="8">
    <location>
        <begin position="16"/>
        <end position="39"/>
    </location>
</feature>
<keyword evidence="8" id="KW-0812">Transmembrane</keyword>
<dbReference type="Proteomes" id="UP001549037">
    <property type="component" value="Unassembled WGS sequence"/>
</dbReference>
<dbReference type="SMART" id="SM00387">
    <property type="entry name" value="HATPase_c"/>
    <property type="match status" value="1"/>
</dbReference>